<reference evidence="1 2" key="1">
    <citation type="submission" date="2019-07" db="EMBL/GenBank/DDBJ databases">
        <title>Ln-dependent methylotrophs.</title>
        <authorList>
            <person name="Tani A."/>
        </authorList>
    </citation>
    <scope>NUCLEOTIDE SEQUENCE [LARGE SCALE GENOMIC DNA]</scope>
    <source>
        <strain evidence="1 2">SM89A</strain>
    </source>
</reference>
<protein>
    <submittedName>
        <fullName evidence="1">DUF535 domain-containing protein</fullName>
    </submittedName>
</protein>
<dbReference type="Pfam" id="PF04393">
    <property type="entry name" value="DUF535"/>
    <property type="match status" value="1"/>
</dbReference>
<comment type="caution">
    <text evidence="1">The sequence shown here is derived from an EMBL/GenBank/DDBJ whole genome shotgun (WGS) entry which is preliminary data.</text>
</comment>
<dbReference type="RefSeq" id="WP_142862449.1">
    <property type="nucleotide sequence ID" value="NZ_VJMF01000029.1"/>
</dbReference>
<dbReference type="Proteomes" id="UP000316781">
    <property type="component" value="Unassembled WGS sequence"/>
</dbReference>
<gene>
    <name evidence="1" type="ORF">FM996_07270</name>
</gene>
<accession>A0A549T0Y3</accession>
<dbReference type="AlphaFoldDB" id="A0A549T0Y3"/>
<name>A0A549T0Y3_METSR</name>
<sequence length="343" mass="38244">MQKTIQTMWRRVSVIAANDSPLQAGVFFLSSLRDTRASAIWLTFLKSIEEKYPFGAAPTQLIKKPFFNYVIYHLSLSQRAAILMDHYRLLDDTIPSLIAVSWGICSVDIGLLRGKNGEIYRLSLRPAEYCHKEGELSFVLSDAADGLEFAKLTFVLGKEDDGAPCVLIGGLQGPSSHCGPDTKVRIVKATRALWGLRPKMAVFLAMASFARAIGAQRIHAVSNDTHSINADAWWQRRRMRADYDAFWLERGGLPAREGFVIPVRLAAKSQSKRREEQRAHIDELVGRLFMEKLCLDIDIRDTPSMPADRNFQVIGQISPQAHFFAGSSGAFLTAGNSTICRRG</sequence>
<proteinExistence type="predicted"/>
<dbReference type="InterPro" id="IPR007488">
    <property type="entry name" value="DUF535"/>
</dbReference>
<evidence type="ECO:0000313" key="1">
    <source>
        <dbReference type="EMBL" id="TRL35535.1"/>
    </source>
</evidence>
<organism evidence="1 2">
    <name type="scientific">Methylosinus sporium</name>
    <dbReference type="NCBI Taxonomy" id="428"/>
    <lineage>
        <taxon>Bacteria</taxon>
        <taxon>Pseudomonadati</taxon>
        <taxon>Pseudomonadota</taxon>
        <taxon>Alphaproteobacteria</taxon>
        <taxon>Hyphomicrobiales</taxon>
        <taxon>Methylocystaceae</taxon>
        <taxon>Methylosinus</taxon>
    </lineage>
</organism>
<dbReference type="EMBL" id="VJMF01000029">
    <property type="protein sequence ID" value="TRL35535.1"/>
    <property type="molecule type" value="Genomic_DNA"/>
</dbReference>
<dbReference type="PANTHER" id="PTHR38785:SF1">
    <property type="entry name" value="HOMOLOG OF VIRK"/>
    <property type="match status" value="1"/>
</dbReference>
<evidence type="ECO:0000313" key="2">
    <source>
        <dbReference type="Proteomes" id="UP000316781"/>
    </source>
</evidence>
<dbReference type="GO" id="GO:0006974">
    <property type="term" value="P:DNA damage response"/>
    <property type="evidence" value="ECO:0007669"/>
    <property type="project" value="TreeGrafter"/>
</dbReference>
<dbReference type="PANTHER" id="PTHR38785">
    <property type="entry name" value="HOMOLOG OF VIRK"/>
    <property type="match status" value="1"/>
</dbReference>